<proteinExistence type="predicted"/>
<reference evidence="1 2" key="1">
    <citation type="journal article" date="2017" name="Nat. Commun.">
        <title>'ARMAN' archaea depend on association with euryarchaeal host in culture and in situ.</title>
        <authorList>
            <person name="Golyshina O."/>
            <person name="Toshchakov S."/>
            <person name="Makarova K."/>
            <person name="Gavrilov S."/>
            <person name="Korzhenkov A."/>
            <person name="La Cono V."/>
            <person name="Arcadi E."/>
            <person name="Nechitaylo T."/>
            <person name="Ferrer M."/>
            <person name="Kublanov I."/>
            <person name="Wolf Y."/>
            <person name="Yakimov M."/>
            <person name="Golyshin P."/>
            <person name="Slesarev A."/>
            <person name="Kozyavkin S."/>
        </authorList>
    </citation>
    <scope>NUCLEOTIDE SEQUENCE [LARGE SCALE GENOMIC DNA]</scope>
    <source>
        <strain evidence="1 2">Mia14</strain>
    </source>
</reference>
<keyword evidence="2" id="KW-1185">Reference proteome</keyword>
<dbReference type="Proteomes" id="UP000197679">
    <property type="component" value="Chromosome"/>
</dbReference>
<name>A0A218NMF9_9ARCH</name>
<dbReference type="EMBL" id="CP019964">
    <property type="protein sequence ID" value="ASI13644.1"/>
    <property type="molecule type" value="Genomic_DNA"/>
</dbReference>
<gene>
    <name evidence="1" type="ORF">Mia14_0317</name>
</gene>
<evidence type="ECO:0000313" key="2">
    <source>
        <dbReference type="Proteomes" id="UP000197679"/>
    </source>
</evidence>
<evidence type="ECO:0000313" key="1">
    <source>
        <dbReference type="EMBL" id="ASI13644.1"/>
    </source>
</evidence>
<accession>A0A218NMF9</accession>
<organism evidence="1 2">
    <name type="scientific">Candidatus Mancarchaeum acidiphilum</name>
    <dbReference type="NCBI Taxonomy" id="1920749"/>
    <lineage>
        <taxon>Archaea</taxon>
        <taxon>Candidatus Micrarchaeota</taxon>
        <taxon>Candidatus Mancarchaeum</taxon>
    </lineage>
</organism>
<protein>
    <submittedName>
        <fullName evidence="1">Uncharacterized protein</fullName>
    </submittedName>
</protein>
<dbReference type="AlphaFoldDB" id="A0A218NMF9"/>
<dbReference type="KEGG" id="marh:Mia14_0317"/>
<sequence length="83" mass="9639">MASKTKSAEGKYKLVVYDTFEGEFYSQKEYKTKEEALKSAKDKLKELERLQPSSHSGGQDYIGIQDRVFIQYPDGRMIRIKPE</sequence>
<dbReference type="RefSeq" id="WP_088819808.1">
    <property type="nucleotide sequence ID" value="NZ_CP019964.1"/>
</dbReference>
<dbReference type="GeneID" id="33313875"/>